<organism evidence="1 2">
    <name type="scientific">Eucalyptus globulus</name>
    <name type="common">Tasmanian blue gum</name>
    <dbReference type="NCBI Taxonomy" id="34317"/>
    <lineage>
        <taxon>Eukaryota</taxon>
        <taxon>Viridiplantae</taxon>
        <taxon>Streptophyta</taxon>
        <taxon>Embryophyta</taxon>
        <taxon>Tracheophyta</taxon>
        <taxon>Spermatophyta</taxon>
        <taxon>Magnoliopsida</taxon>
        <taxon>eudicotyledons</taxon>
        <taxon>Gunneridae</taxon>
        <taxon>Pentapetalae</taxon>
        <taxon>rosids</taxon>
        <taxon>malvids</taxon>
        <taxon>Myrtales</taxon>
        <taxon>Myrtaceae</taxon>
        <taxon>Myrtoideae</taxon>
        <taxon>Eucalypteae</taxon>
        <taxon>Eucalyptus</taxon>
    </lineage>
</organism>
<comment type="caution">
    <text evidence="1">The sequence shown here is derived from an EMBL/GenBank/DDBJ whole genome shotgun (WGS) entry which is preliminary data.</text>
</comment>
<proteinExistence type="predicted"/>
<name>A0ABD3KBT7_EUCGL</name>
<protein>
    <submittedName>
        <fullName evidence="1">Uncharacterized protein</fullName>
    </submittedName>
</protein>
<keyword evidence="2" id="KW-1185">Reference proteome</keyword>
<sequence>MIFLPSEPTAARHVDNGACFIRFTQRRDGRPWPPDLPRGARTARWPGPGSCIIECPIGDLHLPPLWARATLGFAHVSAAPGLGHASVSWRGGTVRLI</sequence>
<dbReference type="Proteomes" id="UP001634007">
    <property type="component" value="Unassembled WGS sequence"/>
</dbReference>
<dbReference type="AlphaFoldDB" id="A0ABD3KBT7"/>
<evidence type="ECO:0000313" key="1">
    <source>
        <dbReference type="EMBL" id="KAL3735426.1"/>
    </source>
</evidence>
<evidence type="ECO:0000313" key="2">
    <source>
        <dbReference type="Proteomes" id="UP001634007"/>
    </source>
</evidence>
<accession>A0ABD3KBT7</accession>
<dbReference type="EMBL" id="JBJKBG010000006">
    <property type="protein sequence ID" value="KAL3735426.1"/>
    <property type="molecule type" value="Genomic_DNA"/>
</dbReference>
<reference evidence="1 2" key="1">
    <citation type="submission" date="2024-11" db="EMBL/GenBank/DDBJ databases">
        <title>Chromosome-level genome assembly of Eucalyptus globulus Labill. provides insights into its genome evolution.</title>
        <authorList>
            <person name="Li X."/>
        </authorList>
    </citation>
    <scope>NUCLEOTIDE SEQUENCE [LARGE SCALE GENOMIC DNA]</scope>
    <source>
        <strain evidence="1">CL2024</strain>
        <tissue evidence="1">Fresh tender leaves</tissue>
    </source>
</reference>
<gene>
    <name evidence="1" type="ORF">ACJRO7_024541</name>
</gene>